<dbReference type="Proteomes" id="UP000070700">
    <property type="component" value="Unassembled WGS sequence"/>
</dbReference>
<gene>
    <name evidence="2" type="ORF">LY89DRAFT_625038</name>
</gene>
<dbReference type="Gene3D" id="3.40.50.720">
    <property type="entry name" value="NAD(P)-binding Rossmann-like Domain"/>
    <property type="match status" value="1"/>
</dbReference>
<dbReference type="Pfam" id="PF08240">
    <property type="entry name" value="ADH_N"/>
    <property type="match status" value="1"/>
</dbReference>
<accession>A0A194WVL9</accession>
<protein>
    <submittedName>
        <fullName evidence="2">GroES-like protein</fullName>
    </submittedName>
</protein>
<proteinExistence type="predicted"/>
<dbReference type="PANTHER" id="PTHR45033:SF2">
    <property type="entry name" value="ZINC-TYPE ALCOHOL DEHYDROGENASE-LIKE PROTEIN C1773.06C"/>
    <property type="match status" value="1"/>
</dbReference>
<name>A0A194WVL9_MOLSC</name>
<dbReference type="GeneID" id="28820787"/>
<evidence type="ECO:0000259" key="1">
    <source>
        <dbReference type="SMART" id="SM00829"/>
    </source>
</evidence>
<dbReference type="InParanoid" id="A0A194WVL9"/>
<organism evidence="2 3">
    <name type="scientific">Mollisia scopiformis</name>
    <name type="common">Conifer needle endophyte fungus</name>
    <name type="synonym">Phialocephala scopiformis</name>
    <dbReference type="NCBI Taxonomy" id="149040"/>
    <lineage>
        <taxon>Eukaryota</taxon>
        <taxon>Fungi</taxon>
        <taxon>Dikarya</taxon>
        <taxon>Ascomycota</taxon>
        <taxon>Pezizomycotina</taxon>
        <taxon>Leotiomycetes</taxon>
        <taxon>Helotiales</taxon>
        <taxon>Mollisiaceae</taxon>
        <taxon>Mollisia</taxon>
    </lineage>
</organism>
<dbReference type="InterPro" id="IPR011032">
    <property type="entry name" value="GroES-like_sf"/>
</dbReference>
<dbReference type="Pfam" id="PF00107">
    <property type="entry name" value="ADH_zinc_N"/>
    <property type="match status" value="1"/>
</dbReference>
<dbReference type="GO" id="GO:0016491">
    <property type="term" value="F:oxidoreductase activity"/>
    <property type="evidence" value="ECO:0007669"/>
    <property type="project" value="InterPro"/>
</dbReference>
<dbReference type="Gene3D" id="3.90.180.10">
    <property type="entry name" value="Medium-chain alcohol dehydrogenases, catalytic domain"/>
    <property type="match status" value="1"/>
</dbReference>
<sequence>MALKTFKQWTIRTQTGIGGLDFSEAELPESLSEHEVLCKIHAASLNYRDLMLIKGGKHLTTAPNIVPGSDGAGIVIAVGTSVTSFSVGDQVITHLVPSIAASRFPAAVDIFAGLGQAHHGTLRQYGVFHEDTLIRMPKNLSFEEAATLTCSGLTAWNALFGDRGVESLNGKAVLTQGTGGVSVAALQFANAAGATVISTTSSDAKAARLKSLGAANTINYRTSPNWGEVSKSLSPNGEGFYNIVDVGGLSTLSESFKAVAVNGTIALTGVLGEAGEEKPDIMDALWRVCSVRGLFLGTRDQFNDMVKFIEENDVRPVFDEKVFGLGELEEALMYLEEQKHFSKVVIRVT</sequence>
<dbReference type="PANTHER" id="PTHR45033">
    <property type="match status" value="1"/>
</dbReference>
<keyword evidence="3" id="KW-1185">Reference proteome</keyword>
<dbReference type="SMART" id="SM00829">
    <property type="entry name" value="PKS_ER"/>
    <property type="match status" value="1"/>
</dbReference>
<reference evidence="2 3" key="1">
    <citation type="submission" date="2015-10" db="EMBL/GenBank/DDBJ databases">
        <title>Full genome of DAOMC 229536 Phialocephala scopiformis, a fungal endophyte of spruce producing the potent anti-insectan compound rugulosin.</title>
        <authorList>
            <consortium name="DOE Joint Genome Institute"/>
            <person name="Walker A.K."/>
            <person name="Frasz S.L."/>
            <person name="Seifert K.A."/>
            <person name="Miller J.D."/>
            <person name="Mondo S.J."/>
            <person name="Labutti K."/>
            <person name="Lipzen A."/>
            <person name="Dockter R."/>
            <person name="Kennedy M."/>
            <person name="Grigoriev I.V."/>
            <person name="Spatafora J.W."/>
        </authorList>
    </citation>
    <scope>NUCLEOTIDE SEQUENCE [LARGE SCALE GENOMIC DNA]</scope>
    <source>
        <strain evidence="2 3">CBS 120377</strain>
    </source>
</reference>
<dbReference type="SUPFAM" id="SSF50129">
    <property type="entry name" value="GroES-like"/>
    <property type="match status" value="1"/>
</dbReference>
<feature type="domain" description="Enoyl reductase (ER)" evidence="1">
    <location>
        <begin position="16"/>
        <end position="346"/>
    </location>
</feature>
<dbReference type="RefSeq" id="XP_018065992.1">
    <property type="nucleotide sequence ID" value="XM_018211061.1"/>
</dbReference>
<dbReference type="SUPFAM" id="SSF51735">
    <property type="entry name" value="NAD(P)-binding Rossmann-fold domains"/>
    <property type="match status" value="1"/>
</dbReference>
<dbReference type="CDD" id="cd08276">
    <property type="entry name" value="MDR7"/>
    <property type="match status" value="1"/>
</dbReference>
<dbReference type="KEGG" id="psco:LY89DRAFT_625038"/>
<evidence type="ECO:0000313" key="3">
    <source>
        <dbReference type="Proteomes" id="UP000070700"/>
    </source>
</evidence>
<dbReference type="InterPro" id="IPR020843">
    <property type="entry name" value="ER"/>
</dbReference>
<dbReference type="InterPro" id="IPR052711">
    <property type="entry name" value="Zinc_ADH-like"/>
</dbReference>
<dbReference type="InterPro" id="IPR013154">
    <property type="entry name" value="ADH-like_N"/>
</dbReference>
<dbReference type="InterPro" id="IPR036291">
    <property type="entry name" value="NAD(P)-bd_dom_sf"/>
</dbReference>
<dbReference type="InterPro" id="IPR013149">
    <property type="entry name" value="ADH-like_C"/>
</dbReference>
<dbReference type="AlphaFoldDB" id="A0A194WVL9"/>
<dbReference type="EMBL" id="KQ947426">
    <property type="protein sequence ID" value="KUJ11637.1"/>
    <property type="molecule type" value="Genomic_DNA"/>
</dbReference>
<evidence type="ECO:0000313" key="2">
    <source>
        <dbReference type="EMBL" id="KUJ11637.1"/>
    </source>
</evidence>
<dbReference type="OrthoDB" id="9930022at2759"/>